<dbReference type="Pfam" id="PF00708">
    <property type="entry name" value="Acylphosphatase"/>
    <property type="match status" value="1"/>
</dbReference>
<evidence type="ECO:0000256" key="5">
    <source>
        <dbReference type="RuleBase" id="RU000553"/>
    </source>
</evidence>
<evidence type="ECO:0000256" key="4">
    <source>
        <dbReference type="PROSITE-ProRule" id="PRU00520"/>
    </source>
</evidence>
<gene>
    <name evidence="7" type="ORF">FNA67_18540</name>
</gene>
<dbReference type="InterPro" id="IPR020456">
    <property type="entry name" value="Acylphosphatase"/>
</dbReference>
<dbReference type="PANTHER" id="PTHR47268:SF4">
    <property type="entry name" value="ACYLPHOSPHATASE"/>
    <property type="match status" value="1"/>
</dbReference>
<dbReference type="EC" id="3.6.1.7" evidence="2 4"/>
<accession>A0A5B9DUB1</accession>
<dbReference type="PANTHER" id="PTHR47268">
    <property type="entry name" value="ACYLPHOSPHATASE"/>
    <property type="match status" value="1"/>
</dbReference>
<evidence type="ECO:0000313" key="7">
    <source>
        <dbReference type="EMBL" id="QEE22048.1"/>
    </source>
</evidence>
<proteinExistence type="inferred from homology"/>
<evidence type="ECO:0000256" key="6">
    <source>
        <dbReference type="RuleBase" id="RU004168"/>
    </source>
</evidence>
<name>A0A5B9DUB1_9HYPH</name>
<dbReference type="AlphaFoldDB" id="A0A5B9DUB1"/>
<keyword evidence="8" id="KW-1185">Reference proteome</keyword>
<dbReference type="InterPro" id="IPR036046">
    <property type="entry name" value="Acylphosphatase-like_dom_sf"/>
</dbReference>
<feature type="active site" evidence="4">
    <location>
        <position position="18"/>
    </location>
</feature>
<dbReference type="InterPro" id="IPR001792">
    <property type="entry name" value="Acylphosphatase-like_dom"/>
</dbReference>
<dbReference type="PROSITE" id="PS00150">
    <property type="entry name" value="ACYLPHOSPHATASE_1"/>
    <property type="match status" value="1"/>
</dbReference>
<evidence type="ECO:0000313" key="8">
    <source>
        <dbReference type="Proteomes" id="UP000321062"/>
    </source>
</evidence>
<dbReference type="PROSITE" id="PS00151">
    <property type="entry name" value="ACYLPHOSPHATASE_2"/>
    <property type="match status" value="1"/>
</dbReference>
<evidence type="ECO:0000256" key="2">
    <source>
        <dbReference type="ARBA" id="ARBA00012150"/>
    </source>
</evidence>
<comment type="similarity">
    <text evidence="1 6">Belongs to the acylphosphatase family.</text>
</comment>
<dbReference type="SUPFAM" id="SSF54975">
    <property type="entry name" value="Acylphosphatase/BLUF domain-like"/>
    <property type="match status" value="1"/>
</dbReference>
<dbReference type="KEGG" id="yti:FNA67_18540"/>
<dbReference type="RefSeq" id="WP_147657507.1">
    <property type="nucleotide sequence ID" value="NZ_BMFM01000002.1"/>
</dbReference>
<dbReference type="Gene3D" id="3.30.70.100">
    <property type="match status" value="1"/>
</dbReference>
<evidence type="ECO:0000256" key="3">
    <source>
        <dbReference type="ARBA" id="ARBA00047645"/>
    </source>
</evidence>
<comment type="catalytic activity">
    <reaction evidence="3 4 5">
        <text>an acyl phosphate + H2O = a carboxylate + phosphate + H(+)</text>
        <dbReference type="Rhea" id="RHEA:14965"/>
        <dbReference type="ChEBI" id="CHEBI:15377"/>
        <dbReference type="ChEBI" id="CHEBI:15378"/>
        <dbReference type="ChEBI" id="CHEBI:29067"/>
        <dbReference type="ChEBI" id="CHEBI:43474"/>
        <dbReference type="ChEBI" id="CHEBI:59918"/>
        <dbReference type="EC" id="3.6.1.7"/>
    </reaction>
</comment>
<dbReference type="OrthoDB" id="5295388at2"/>
<keyword evidence="4 5" id="KW-0378">Hydrolase</keyword>
<dbReference type="EMBL" id="CP041690">
    <property type="protein sequence ID" value="QEE22048.1"/>
    <property type="molecule type" value="Genomic_DNA"/>
</dbReference>
<dbReference type="GO" id="GO:0003998">
    <property type="term" value="F:acylphosphatase activity"/>
    <property type="evidence" value="ECO:0007669"/>
    <property type="project" value="UniProtKB-EC"/>
</dbReference>
<dbReference type="InterPro" id="IPR017968">
    <property type="entry name" value="Acylphosphatase_CS"/>
</dbReference>
<dbReference type="PROSITE" id="PS51160">
    <property type="entry name" value="ACYLPHOSPHATASE_3"/>
    <property type="match status" value="1"/>
</dbReference>
<sequence>MKAIHVTISGLVQGVGFRAWAEREAVLRNLSGWVRNRRNGTVEAVFAGEAAVVEDMVQACWTGPYSAMVRAVDAQTWTEPVEDRFEVRGTA</sequence>
<evidence type="ECO:0000256" key="1">
    <source>
        <dbReference type="ARBA" id="ARBA00005614"/>
    </source>
</evidence>
<reference evidence="7 8" key="1">
    <citation type="journal article" date="2015" name="Int. J. Syst. Evol. Microbiol.">
        <title>Youhaiella tibetensis gen. nov., sp. nov., isolated from subsurface sediment.</title>
        <authorList>
            <person name="Wang Y.X."/>
            <person name="Huang F.Q."/>
            <person name="Nogi Y."/>
            <person name="Pang S.J."/>
            <person name="Wang P.K."/>
            <person name="Lv J."/>
        </authorList>
    </citation>
    <scope>NUCLEOTIDE SEQUENCE [LARGE SCALE GENOMIC DNA]</scope>
    <source>
        <strain evidence="8">fig4</strain>
    </source>
</reference>
<dbReference type="Proteomes" id="UP000321062">
    <property type="component" value="Chromosome"/>
</dbReference>
<organism evidence="7 8">
    <name type="scientific">Paradevosia tibetensis</name>
    <dbReference type="NCBI Taxonomy" id="1447062"/>
    <lineage>
        <taxon>Bacteria</taxon>
        <taxon>Pseudomonadati</taxon>
        <taxon>Pseudomonadota</taxon>
        <taxon>Alphaproteobacteria</taxon>
        <taxon>Hyphomicrobiales</taxon>
        <taxon>Devosiaceae</taxon>
        <taxon>Paradevosia</taxon>
    </lineage>
</organism>
<protein>
    <recommendedName>
        <fullName evidence="2 4">Acylphosphatase</fullName>
        <ecNumber evidence="2 4">3.6.1.7</ecNumber>
    </recommendedName>
</protein>
<feature type="active site" evidence="4">
    <location>
        <position position="36"/>
    </location>
</feature>